<feature type="non-terminal residue" evidence="2">
    <location>
        <position position="1"/>
    </location>
</feature>
<dbReference type="FunFam" id="3.50.50.60:FF:000039">
    <property type="entry name" value="Sulfide:quinone oxidoreductase, mitochondrial"/>
    <property type="match status" value="1"/>
</dbReference>
<dbReference type="GO" id="GO:0070221">
    <property type="term" value="P:sulfide oxidation, using sulfide:quinone oxidoreductase"/>
    <property type="evidence" value="ECO:0007669"/>
    <property type="project" value="TreeGrafter"/>
</dbReference>
<evidence type="ECO:0000259" key="1">
    <source>
        <dbReference type="Pfam" id="PF07992"/>
    </source>
</evidence>
<evidence type="ECO:0000313" key="2">
    <source>
        <dbReference type="EMBL" id="CAG05541.1"/>
    </source>
</evidence>
<dbReference type="Pfam" id="PF07992">
    <property type="entry name" value="Pyr_redox_2"/>
    <property type="match status" value="1"/>
</dbReference>
<dbReference type="GO" id="GO:0070224">
    <property type="term" value="F:sulfide:quinone oxidoreductase activity"/>
    <property type="evidence" value="ECO:0007669"/>
    <property type="project" value="TreeGrafter"/>
</dbReference>
<name>Q4S1E1_TETNG</name>
<dbReference type="OrthoDB" id="5376590at2759"/>
<organism evidence="2">
    <name type="scientific">Tetraodon nigroviridis</name>
    <name type="common">Spotted green pufferfish</name>
    <name type="synonym">Chelonodon nigroviridis</name>
    <dbReference type="NCBI Taxonomy" id="99883"/>
    <lineage>
        <taxon>Eukaryota</taxon>
        <taxon>Metazoa</taxon>
        <taxon>Chordata</taxon>
        <taxon>Craniata</taxon>
        <taxon>Vertebrata</taxon>
        <taxon>Euteleostomi</taxon>
        <taxon>Actinopterygii</taxon>
        <taxon>Neopterygii</taxon>
        <taxon>Teleostei</taxon>
        <taxon>Neoteleostei</taxon>
        <taxon>Acanthomorphata</taxon>
        <taxon>Eupercaria</taxon>
        <taxon>Tetraodontiformes</taxon>
        <taxon>Tetradontoidea</taxon>
        <taxon>Tetraodontidae</taxon>
        <taxon>Tetraodon</taxon>
    </lineage>
</organism>
<dbReference type="EMBL" id="CAAE01014769">
    <property type="protein sequence ID" value="CAG05541.1"/>
    <property type="molecule type" value="Genomic_DNA"/>
</dbReference>
<reference evidence="2" key="2">
    <citation type="submission" date="2004-02" db="EMBL/GenBank/DDBJ databases">
        <authorList>
            <consortium name="Genoscope"/>
            <consortium name="Whitehead Institute Centre for Genome Research"/>
        </authorList>
    </citation>
    <scope>NUCLEOTIDE SEQUENCE</scope>
</reference>
<protein>
    <submittedName>
        <fullName evidence="2">(spotted green pufferfish) hypothetical protein</fullName>
    </submittedName>
</protein>
<dbReference type="GO" id="GO:0071949">
    <property type="term" value="F:FAD binding"/>
    <property type="evidence" value="ECO:0007669"/>
    <property type="project" value="TreeGrafter"/>
</dbReference>
<dbReference type="InterPro" id="IPR023753">
    <property type="entry name" value="FAD/NAD-binding_dom"/>
</dbReference>
<dbReference type="SUPFAM" id="SSF51905">
    <property type="entry name" value="FAD/NAD(P)-binding domain"/>
    <property type="match status" value="2"/>
</dbReference>
<dbReference type="GO" id="GO:0005739">
    <property type="term" value="C:mitochondrion"/>
    <property type="evidence" value="ECO:0007669"/>
    <property type="project" value="TreeGrafter"/>
</dbReference>
<dbReference type="PANTHER" id="PTHR10632:SF2">
    <property type="entry name" value="SULFIDE:QUINONE OXIDOREDUCTASE, MITOCHONDRIAL"/>
    <property type="match status" value="1"/>
</dbReference>
<feature type="domain" description="FAD/NAD(P)-binding" evidence="1">
    <location>
        <begin position="21"/>
        <end position="143"/>
    </location>
</feature>
<feature type="non-terminal residue" evidence="2">
    <location>
        <position position="485"/>
    </location>
</feature>
<gene>
    <name evidence="2" type="ORF">GSTENG00025595001</name>
</gene>
<sequence>TRSVTACSLHISSSIAAKQHYKMLVLGGGSGGITMGARMKRLMGAENVAVVEPSEMHYYQPIWTLVGAGAKTAASSGRSTASVMPSGVKWVKSKVQEINPDTNTVRTDDGTEISYEYLIVALGIQLHYEKIKGLPEGFEHPKIGSNYSIQTVEKTWNALQNFKEGNAVFTFPNTPVKCAGAPQKIMYLSDAYLRKVSKLSPRGPENPTSDLKTVPKSVCMFLVKTGKRSKANVIYNTSLPVLFGIKKYADSLWEIVKRRDLQINLRQNLIEVRADKQEAVFENLDKPGETSVVEVSMSLSAMLYEMLHVTPPMGPSLVVKGSPLADEAGWLDVDKDTLQHKRYPNVFGIGDCTNLPTAKTGAAVAAQSAILNRTISKTLKKEKPDKKVRSQEALRETAAGNCWSSSPQYDGYTSCPLVTSYNTVILAEFDYNGQPLETFPINQAKERRLMYHMKADVMPHLYWHGLLRGLWGGPGPYRKLFHLGM</sequence>
<reference evidence="2" key="1">
    <citation type="journal article" date="2004" name="Nature">
        <title>Genome duplication in the teleost fish Tetraodon nigroviridis reveals the early vertebrate proto-karyotype.</title>
        <authorList>
            <person name="Jaillon O."/>
            <person name="Aury J.-M."/>
            <person name="Brunet F."/>
            <person name="Petit J.-L."/>
            <person name="Stange-Thomann N."/>
            <person name="Mauceli E."/>
            <person name="Bouneau L."/>
            <person name="Fischer C."/>
            <person name="Ozouf-Costaz C."/>
            <person name="Bernot A."/>
            <person name="Nicaud S."/>
            <person name="Jaffe D."/>
            <person name="Fisher S."/>
            <person name="Lutfalla G."/>
            <person name="Dossat C."/>
            <person name="Segurens B."/>
            <person name="Dasilva C."/>
            <person name="Salanoubat M."/>
            <person name="Levy M."/>
            <person name="Boudet N."/>
            <person name="Castellano S."/>
            <person name="Anthouard V."/>
            <person name="Jubin C."/>
            <person name="Castelli V."/>
            <person name="Katinka M."/>
            <person name="Vacherie B."/>
            <person name="Biemont C."/>
            <person name="Skalli Z."/>
            <person name="Cattolico L."/>
            <person name="Poulain J."/>
            <person name="De Berardinis V."/>
            <person name="Cruaud C."/>
            <person name="Duprat S."/>
            <person name="Brottier P."/>
            <person name="Coutanceau J.-P."/>
            <person name="Gouzy J."/>
            <person name="Parra G."/>
            <person name="Lardier G."/>
            <person name="Chapple C."/>
            <person name="McKernan K.J."/>
            <person name="McEwan P."/>
            <person name="Bosak S."/>
            <person name="Kellis M."/>
            <person name="Volff J.-N."/>
            <person name="Guigo R."/>
            <person name="Zody M.C."/>
            <person name="Mesirov J."/>
            <person name="Lindblad-Toh K."/>
            <person name="Birren B."/>
            <person name="Nusbaum C."/>
            <person name="Kahn D."/>
            <person name="Robinson-Rechavi M."/>
            <person name="Laudet V."/>
            <person name="Schachter V."/>
            <person name="Quetier F."/>
            <person name="Saurin W."/>
            <person name="Scarpelli C."/>
            <person name="Wincker P."/>
            <person name="Lander E.S."/>
            <person name="Weissenbach J."/>
            <person name="Roest Crollius H."/>
        </authorList>
    </citation>
    <scope>NUCLEOTIDE SEQUENCE [LARGE SCALE GENOMIC DNA]</scope>
</reference>
<dbReference type="PANTHER" id="PTHR10632">
    <property type="entry name" value="SULFIDE:QUINONE OXIDOREDUCTASE"/>
    <property type="match status" value="1"/>
</dbReference>
<dbReference type="AlphaFoldDB" id="Q4S1E1"/>
<comment type="caution">
    <text evidence="2">The sequence shown here is derived from an EMBL/GenBank/DDBJ whole genome shotgun (WGS) entry which is preliminary data.</text>
</comment>
<accession>Q4S1E1</accession>
<dbReference type="InterPro" id="IPR015904">
    <property type="entry name" value="Sulphide_quinone_reductase"/>
</dbReference>
<dbReference type="InterPro" id="IPR036188">
    <property type="entry name" value="FAD/NAD-bd_sf"/>
</dbReference>
<dbReference type="Gene3D" id="3.50.50.60">
    <property type="entry name" value="FAD/NAD(P)-binding domain"/>
    <property type="match status" value="2"/>
</dbReference>
<proteinExistence type="predicted"/>
<dbReference type="KEGG" id="tng:GSTEN00025595G001"/>